<dbReference type="RefSeq" id="WP_024091092.1">
    <property type="nucleotide sequence ID" value="NC_023135.1"/>
</dbReference>
<dbReference type="EMBL" id="CP006773">
    <property type="protein sequence ID" value="AHD03140.1"/>
    <property type="molecule type" value="Genomic_DNA"/>
</dbReference>
<evidence type="ECO:0000259" key="1">
    <source>
        <dbReference type="Pfam" id="PF00535"/>
    </source>
</evidence>
<gene>
    <name evidence="2" type="ORF">METH_14425</name>
</gene>
<dbReference type="InterPro" id="IPR001173">
    <property type="entry name" value="Glyco_trans_2-like"/>
</dbReference>
<name>V9W0H9_9RHOB</name>
<reference evidence="2 3" key="1">
    <citation type="submission" date="2013-09" db="EMBL/GenBank/DDBJ databases">
        <authorList>
            <consortium name="DOE Joint Genome Institute"/>
            <person name="Klenk H.-P."/>
            <person name="Huntemann M."/>
            <person name="Han J."/>
            <person name="Chen A."/>
            <person name="Kyrpides N."/>
            <person name="Mavromatis K."/>
            <person name="Markowitz V."/>
            <person name="Palaniappan K."/>
            <person name="Ivanova N."/>
            <person name="Schaumberg A."/>
            <person name="Pati A."/>
            <person name="Liolios K."/>
            <person name="Nordberg H.P."/>
            <person name="Cantor M.N."/>
            <person name="Hua S.X."/>
            <person name="Woyke T."/>
        </authorList>
    </citation>
    <scope>NUCLEOTIDE SEQUENCE [LARGE SCALE GENOMIC DNA]</scope>
    <source>
        <strain evidence="2 3">DSM 14336</strain>
    </source>
</reference>
<proteinExistence type="predicted"/>
<dbReference type="AlphaFoldDB" id="V9W0H9"/>
<evidence type="ECO:0000313" key="3">
    <source>
        <dbReference type="Proteomes" id="UP000018780"/>
    </source>
</evidence>
<protein>
    <recommendedName>
        <fullName evidence="1">Glycosyltransferase 2-like domain-containing protein</fullName>
    </recommendedName>
</protein>
<keyword evidence="3" id="KW-1185">Reference proteome</keyword>
<dbReference type="InterPro" id="IPR050834">
    <property type="entry name" value="Glycosyltransf_2"/>
</dbReference>
<dbReference type="HOGENOM" id="CLU_070005_0_0_5"/>
<accession>V9W0H9</accession>
<dbReference type="SUPFAM" id="SSF53448">
    <property type="entry name" value="Nucleotide-diphospho-sugar transferases"/>
    <property type="match status" value="1"/>
</dbReference>
<dbReference type="STRING" id="999552.METH_14425"/>
<organism evidence="2 3">
    <name type="scientific">Leisingera methylohalidivorans DSM 14336</name>
    <dbReference type="NCBI Taxonomy" id="999552"/>
    <lineage>
        <taxon>Bacteria</taxon>
        <taxon>Pseudomonadati</taxon>
        <taxon>Pseudomonadota</taxon>
        <taxon>Alphaproteobacteria</taxon>
        <taxon>Rhodobacterales</taxon>
        <taxon>Roseobacteraceae</taxon>
        <taxon>Leisingera</taxon>
    </lineage>
</organism>
<dbReference type="PATRIC" id="fig|999552.6.peg.2887"/>
<evidence type="ECO:0000313" key="2">
    <source>
        <dbReference type="EMBL" id="AHD03140.1"/>
    </source>
</evidence>
<sequence>MTHEPAASFILLSYCQEDTIAESVKSLLNQNCEAIEIIISDDASPDGTFEKIKQLVDTYSGPHRILARRNETNMGVNRHIEHAIDLATADLMIWTAGDDRNSPNRAQRVIDSHRKTGAKLLYSDAETVGPQGEPGEDAYRRALFYKDFRTEDAATAFSLYLGATAAWHKDLYRKYGGFPKDRAYEDLILGFRALLEDGLHYIPEKLVIYKEDVGISAQLTKKISTLSNQDRRTRMLKGQLAVLEQRLTDARIFGLAENSPVVRKMTQAAGKIGARLDFYDGISAVLASQDYGWGAKLQGIASEGMRRLRNR</sequence>
<dbReference type="Proteomes" id="UP000018780">
    <property type="component" value="Chromosome"/>
</dbReference>
<dbReference type="Pfam" id="PF00535">
    <property type="entry name" value="Glycos_transf_2"/>
    <property type="match status" value="1"/>
</dbReference>
<dbReference type="KEGG" id="lmd:METH_14425"/>
<dbReference type="InterPro" id="IPR029044">
    <property type="entry name" value="Nucleotide-diphossugar_trans"/>
</dbReference>
<dbReference type="PANTHER" id="PTHR43685">
    <property type="entry name" value="GLYCOSYLTRANSFERASE"/>
    <property type="match status" value="1"/>
</dbReference>
<dbReference type="PANTHER" id="PTHR43685:SF2">
    <property type="entry name" value="GLYCOSYLTRANSFERASE 2-LIKE DOMAIN-CONTAINING PROTEIN"/>
    <property type="match status" value="1"/>
</dbReference>
<feature type="domain" description="Glycosyltransferase 2-like" evidence="1">
    <location>
        <begin position="8"/>
        <end position="139"/>
    </location>
</feature>
<dbReference type="Gene3D" id="3.90.550.10">
    <property type="entry name" value="Spore Coat Polysaccharide Biosynthesis Protein SpsA, Chain A"/>
    <property type="match status" value="1"/>
</dbReference>